<dbReference type="AlphaFoldDB" id="A0A8J3IVI0"/>
<dbReference type="Proteomes" id="UP000597444">
    <property type="component" value="Unassembled WGS sequence"/>
</dbReference>
<accession>A0A8J3IVI0</accession>
<evidence type="ECO:0000313" key="1">
    <source>
        <dbReference type="EMBL" id="GHO99313.1"/>
    </source>
</evidence>
<protein>
    <submittedName>
        <fullName evidence="1">Uncharacterized protein</fullName>
    </submittedName>
</protein>
<sequence>MAGAMAGPRPFRPHYVYCHSGEDQPSPLPYSALPWRRLFVKAYRLLDYTEMTARIAGWNPSAYGFTQTTKTVRD</sequence>
<dbReference type="EMBL" id="BNJK01000002">
    <property type="protein sequence ID" value="GHO99313.1"/>
    <property type="molecule type" value="Genomic_DNA"/>
</dbReference>
<proteinExistence type="predicted"/>
<comment type="caution">
    <text evidence="1">The sequence shown here is derived from an EMBL/GenBank/DDBJ whole genome shotgun (WGS) entry which is preliminary data.</text>
</comment>
<reference evidence="1" key="1">
    <citation type="submission" date="2020-10" db="EMBL/GenBank/DDBJ databases">
        <title>Taxonomic study of unclassified bacteria belonging to the class Ktedonobacteria.</title>
        <authorList>
            <person name="Yabe S."/>
            <person name="Wang C.M."/>
            <person name="Zheng Y."/>
            <person name="Sakai Y."/>
            <person name="Cavaletti L."/>
            <person name="Monciardini P."/>
            <person name="Donadio S."/>
        </authorList>
    </citation>
    <scope>NUCLEOTIDE SEQUENCE</scope>
    <source>
        <strain evidence="1">ID150040</strain>
    </source>
</reference>
<keyword evidence="2" id="KW-1185">Reference proteome</keyword>
<evidence type="ECO:0000313" key="2">
    <source>
        <dbReference type="Proteomes" id="UP000597444"/>
    </source>
</evidence>
<organism evidence="1 2">
    <name type="scientific">Reticulibacter mediterranei</name>
    <dbReference type="NCBI Taxonomy" id="2778369"/>
    <lineage>
        <taxon>Bacteria</taxon>
        <taxon>Bacillati</taxon>
        <taxon>Chloroflexota</taxon>
        <taxon>Ktedonobacteria</taxon>
        <taxon>Ktedonobacterales</taxon>
        <taxon>Reticulibacteraceae</taxon>
        <taxon>Reticulibacter</taxon>
    </lineage>
</organism>
<name>A0A8J3IVI0_9CHLR</name>
<gene>
    <name evidence="1" type="ORF">KSF_093610</name>
</gene>